<dbReference type="GO" id="GO:0005524">
    <property type="term" value="F:ATP binding"/>
    <property type="evidence" value="ECO:0007669"/>
    <property type="project" value="UniProtKB-KW"/>
</dbReference>
<keyword evidence="4" id="KW-0067">ATP-binding</keyword>
<dbReference type="eggNOG" id="COG1131">
    <property type="taxonomic scope" value="Bacteria"/>
</dbReference>
<evidence type="ECO:0000256" key="4">
    <source>
        <dbReference type="ARBA" id="ARBA00022840"/>
    </source>
</evidence>
<sequence length="308" mass="34615" precursor="true">MNTSPVIEIDRLTKYYGTREIVRDLSLKVPAGTIYGFLGRNGMGKTTTIRILLGFEDPTRGGTRVFGQDSQSLSPETRARIGYLPEGHHVYGWMTVKECGRFQASFFPKWNQDIFEAVITHFRLEPKMKAGHLSRGQRAGLCLAMTLAPEPELLVLDDPALGLDPVARRSLLQSMLYVTRQPNRTILFSSHLLSDVERVADRIAVLDGGALRADCTVERFRESLRHYVLKFDDTPPPAPAIPGLLESFRTDRELALTFANATSDTEAQLARLQPADIEPVQMTLEDAFVSYVGERGEKTFFMRDLEHK</sequence>
<proteinExistence type="inferred from homology"/>
<evidence type="ECO:0000313" key="6">
    <source>
        <dbReference type="EMBL" id="EDY21442.1"/>
    </source>
</evidence>
<dbReference type="Gene3D" id="3.40.50.300">
    <property type="entry name" value="P-loop containing nucleotide triphosphate hydrolases"/>
    <property type="match status" value="1"/>
</dbReference>
<dbReference type="GO" id="GO:0016887">
    <property type="term" value="F:ATP hydrolysis activity"/>
    <property type="evidence" value="ECO:0007669"/>
    <property type="project" value="InterPro"/>
</dbReference>
<comment type="caution">
    <text evidence="6">The sequence shown here is derived from an EMBL/GenBank/DDBJ whole genome shotgun (WGS) entry which is preliminary data.</text>
</comment>
<evidence type="ECO:0000313" key="7">
    <source>
        <dbReference type="Proteomes" id="UP000005824"/>
    </source>
</evidence>
<accession>B4CVK0</accession>
<evidence type="ECO:0000256" key="1">
    <source>
        <dbReference type="ARBA" id="ARBA00005417"/>
    </source>
</evidence>
<evidence type="ECO:0000259" key="5">
    <source>
        <dbReference type="PROSITE" id="PS50893"/>
    </source>
</evidence>
<dbReference type="SMART" id="SM00382">
    <property type="entry name" value="AAA"/>
    <property type="match status" value="1"/>
</dbReference>
<dbReference type="STRING" id="497964.CfE428DRAFT_0687"/>
<protein>
    <submittedName>
        <fullName evidence="6">ABC transporter-related protein</fullName>
    </submittedName>
</protein>
<feature type="domain" description="ABC transporter" evidence="5">
    <location>
        <begin position="7"/>
        <end position="233"/>
    </location>
</feature>
<dbReference type="Pfam" id="PF00005">
    <property type="entry name" value="ABC_tran"/>
    <property type="match status" value="1"/>
</dbReference>
<comment type="similarity">
    <text evidence="1">Belongs to the ABC transporter superfamily.</text>
</comment>
<keyword evidence="2" id="KW-0813">Transport</keyword>
<evidence type="ECO:0000256" key="3">
    <source>
        <dbReference type="ARBA" id="ARBA00022741"/>
    </source>
</evidence>
<dbReference type="Proteomes" id="UP000005824">
    <property type="component" value="Unassembled WGS sequence"/>
</dbReference>
<dbReference type="CDD" id="cd03230">
    <property type="entry name" value="ABC_DR_subfamily_A"/>
    <property type="match status" value="1"/>
</dbReference>
<dbReference type="PROSITE" id="PS50893">
    <property type="entry name" value="ABC_TRANSPORTER_2"/>
    <property type="match status" value="1"/>
</dbReference>
<dbReference type="InterPro" id="IPR003439">
    <property type="entry name" value="ABC_transporter-like_ATP-bd"/>
</dbReference>
<dbReference type="PANTHER" id="PTHR43335:SF4">
    <property type="entry name" value="ABC TRANSPORTER, ATP-BINDING PROTEIN"/>
    <property type="match status" value="1"/>
</dbReference>
<reference evidence="6 7" key="1">
    <citation type="journal article" date="2011" name="J. Bacteriol.">
        <title>Genome sequence of Chthoniobacter flavus Ellin428, an aerobic heterotrophic soil bacterium.</title>
        <authorList>
            <person name="Kant R."/>
            <person name="van Passel M.W."/>
            <person name="Palva A."/>
            <person name="Lucas S."/>
            <person name="Lapidus A."/>
            <person name="Glavina Del Rio T."/>
            <person name="Dalin E."/>
            <person name="Tice H."/>
            <person name="Bruce D."/>
            <person name="Goodwin L."/>
            <person name="Pitluck S."/>
            <person name="Larimer F.W."/>
            <person name="Land M.L."/>
            <person name="Hauser L."/>
            <person name="Sangwan P."/>
            <person name="de Vos W.M."/>
            <person name="Janssen P.H."/>
            <person name="Smidt H."/>
        </authorList>
    </citation>
    <scope>NUCLEOTIDE SEQUENCE [LARGE SCALE GENOMIC DNA]</scope>
    <source>
        <strain evidence="6 7">Ellin428</strain>
    </source>
</reference>
<keyword evidence="3" id="KW-0547">Nucleotide-binding</keyword>
<dbReference type="InterPro" id="IPR003593">
    <property type="entry name" value="AAA+_ATPase"/>
</dbReference>
<dbReference type="AlphaFoldDB" id="B4CVK0"/>
<gene>
    <name evidence="6" type="ORF">CfE428DRAFT_0687</name>
</gene>
<dbReference type="EMBL" id="ABVL01000002">
    <property type="protein sequence ID" value="EDY21442.1"/>
    <property type="molecule type" value="Genomic_DNA"/>
</dbReference>
<dbReference type="PANTHER" id="PTHR43335">
    <property type="entry name" value="ABC TRANSPORTER, ATP-BINDING PROTEIN"/>
    <property type="match status" value="1"/>
</dbReference>
<keyword evidence="7" id="KW-1185">Reference proteome</keyword>
<dbReference type="InParanoid" id="B4CVK0"/>
<name>B4CVK0_9BACT</name>
<dbReference type="RefSeq" id="WP_006978014.1">
    <property type="nucleotide sequence ID" value="NZ_ABVL01000002.1"/>
</dbReference>
<organism evidence="6 7">
    <name type="scientific">Chthoniobacter flavus Ellin428</name>
    <dbReference type="NCBI Taxonomy" id="497964"/>
    <lineage>
        <taxon>Bacteria</taxon>
        <taxon>Pseudomonadati</taxon>
        <taxon>Verrucomicrobiota</taxon>
        <taxon>Spartobacteria</taxon>
        <taxon>Chthoniobacterales</taxon>
        <taxon>Chthoniobacteraceae</taxon>
        <taxon>Chthoniobacter</taxon>
    </lineage>
</organism>
<evidence type="ECO:0000256" key="2">
    <source>
        <dbReference type="ARBA" id="ARBA00022448"/>
    </source>
</evidence>
<dbReference type="InterPro" id="IPR027417">
    <property type="entry name" value="P-loop_NTPase"/>
</dbReference>
<dbReference type="SUPFAM" id="SSF52540">
    <property type="entry name" value="P-loop containing nucleoside triphosphate hydrolases"/>
    <property type="match status" value="1"/>
</dbReference>